<evidence type="ECO:0000256" key="1">
    <source>
        <dbReference type="ARBA" id="ARBA00000885"/>
    </source>
</evidence>
<dbReference type="SMART" id="SM00119">
    <property type="entry name" value="HECTc"/>
    <property type="match status" value="1"/>
</dbReference>
<evidence type="ECO:0000256" key="5">
    <source>
        <dbReference type="PROSITE-ProRule" id="PRU00104"/>
    </source>
</evidence>
<dbReference type="EMBL" id="JABFDY010000017">
    <property type="protein sequence ID" value="KAF7694976.1"/>
    <property type="molecule type" value="Genomic_DNA"/>
</dbReference>
<dbReference type="InterPro" id="IPR044611">
    <property type="entry name" value="E3A/B/C-like"/>
</dbReference>
<reference evidence="8" key="1">
    <citation type="submission" date="2020-08" db="EMBL/GenBank/DDBJ databases">
        <title>Chromosome-level assembly of Southern catfish (Silurus meridionalis) provides insights into visual adaptation to the nocturnal and benthic lifestyles.</title>
        <authorList>
            <person name="Zhang Y."/>
            <person name="Wang D."/>
            <person name="Peng Z."/>
        </authorList>
    </citation>
    <scope>NUCLEOTIDE SEQUENCE</scope>
    <source>
        <strain evidence="8">SWU-2019-XX</strain>
        <tissue evidence="8">Muscle</tissue>
    </source>
</reference>
<feature type="domain" description="HECT" evidence="7">
    <location>
        <begin position="289"/>
        <end position="623"/>
    </location>
</feature>
<dbReference type="OrthoDB" id="2384350at2759"/>
<dbReference type="Gene3D" id="3.30.2410.10">
    <property type="entry name" value="Hect, E3 ligase catalytic domain"/>
    <property type="match status" value="1"/>
</dbReference>
<dbReference type="Pfam" id="PF00632">
    <property type="entry name" value="HECT"/>
    <property type="match status" value="1"/>
</dbReference>
<dbReference type="Pfam" id="PF07177">
    <property type="entry name" value="Neuralized"/>
    <property type="match status" value="1"/>
</dbReference>
<keyword evidence="9" id="KW-1185">Reference proteome</keyword>
<keyword evidence="3" id="KW-0808">Transferase</keyword>
<organism evidence="8 9">
    <name type="scientific">Silurus meridionalis</name>
    <name type="common">Southern catfish</name>
    <name type="synonym">Silurus soldatovi meridionalis</name>
    <dbReference type="NCBI Taxonomy" id="175797"/>
    <lineage>
        <taxon>Eukaryota</taxon>
        <taxon>Metazoa</taxon>
        <taxon>Chordata</taxon>
        <taxon>Craniata</taxon>
        <taxon>Vertebrata</taxon>
        <taxon>Euteleostomi</taxon>
        <taxon>Actinopterygii</taxon>
        <taxon>Neopterygii</taxon>
        <taxon>Teleostei</taxon>
        <taxon>Ostariophysi</taxon>
        <taxon>Siluriformes</taxon>
        <taxon>Siluridae</taxon>
        <taxon>Silurus</taxon>
    </lineage>
</organism>
<comment type="catalytic activity">
    <reaction evidence="1">
        <text>S-ubiquitinyl-[E2 ubiquitin-conjugating enzyme]-L-cysteine + [acceptor protein]-L-lysine = [E2 ubiquitin-conjugating enzyme]-L-cysteine + N(6)-ubiquitinyl-[acceptor protein]-L-lysine.</text>
        <dbReference type="EC" id="2.3.2.26"/>
    </reaction>
</comment>
<dbReference type="InterPro" id="IPR006573">
    <property type="entry name" value="NHR_dom"/>
</dbReference>
<evidence type="ECO:0000313" key="9">
    <source>
        <dbReference type="Proteomes" id="UP000606274"/>
    </source>
</evidence>
<dbReference type="SUPFAM" id="SSF56204">
    <property type="entry name" value="Hect, E3 ligase catalytic domain"/>
    <property type="match status" value="1"/>
</dbReference>
<dbReference type="AlphaFoldDB" id="A0A8T0ARY6"/>
<dbReference type="GO" id="GO:0000209">
    <property type="term" value="P:protein polyubiquitination"/>
    <property type="evidence" value="ECO:0007669"/>
    <property type="project" value="InterPro"/>
</dbReference>
<dbReference type="GO" id="GO:0061630">
    <property type="term" value="F:ubiquitin protein ligase activity"/>
    <property type="evidence" value="ECO:0007669"/>
    <property type="project" value="UniProtKB-EC"/>
</dbReference>
<evidence type="ECO:0000259" key="7">
    <source>
        <dbReference type="PROSITE" id="PS50237"/>
    </source>
</evidence>
<dbReference type="PROSITE" id="PS50237">
    <property type="entry name" value="HECT"/>
    <property type="match status" value="1"/>
</dbReference>
<protein>
    <recommendedName>
        <fullName evidence="2">HECT-type E3 ubiquitin transferase</fullName>
        <ecNumber evidence="2">2.3.2.26</ecNumber>
    </recommendedName>
</protein>
<evidence type="ECO:0000313" key="8">
    <source>
        <dbReference type="EMBL" id="KAF7694976.1"/>
    </source>
</evidence>
<evidence type="ECO:0000256" key="3">
    <source>
        <dbReference type="ARBA" id="ARBA00022679"/>
    </source>
</evidence>
<gene>
    <name evidence="8" type="ORF">HF521_006699</name>
</gene>
<feature type="compositionally biased region" description="Polar residues" evidence="6">
    <location>
        <begin position="204"/>
        <end position="231"/>
    </location>
</feature>
<evidence type="ECO:0000256" key="2">
    <source>
        <dbReference type="ARBA" id="ARBA00012485"/>
    </source>
</evidence>
<sequence>MGKKEMKKHGICGSRCLGPMKFLSGAEGNARSLASKDTTSCTGRLAFLCRSVKVNEKVRIQFESLPQDEHRAIGIGFTNDSPLTPTRTQRHRTRSCLVPLPEDLCLPFAEIEFWVNYAVYVIIRASDRTKYYMKAEGLNLHEPIFVFLDFCGSTSKVRLLGSRKGSRTSCPVYLSGLANGIETKEQALAENLLNLKLISDDNANSDQTVSREAPPSHTTSHTFETASTQRSAPARNRGLKRRHQSSVEESDVTSLLRTFQQQYLISSELHVMVSRKRLLKSVLDALSNKNFSWTKKPHIEFVGEEAFDNGGPRREFFRLLMIEVQSSMGIFEGKPKHLLFTYDQAALQQRKYEQAGKLVAWSIIHGGPGLTALDTHLYQLMCGAEMELTDFDCRLIPDADVQSKARKILSCTTAEHICALQRELGDWICDCGFPGIYRPNVCIEDVPKIYSYIVRHHAYLRVLNMINQFTEGLNSCGKLWDIVKTNWIDFLPVFTKTSDRISRATFRSLFEISYSAQGTKRREEEEETVYCWELMLKMIEDKETKLRFEELLVFITAADEIPVLGFPEKLSIHFYQQETRGLRLPYTSTCMMGLFLPRGVRSHAELNKMLLRAVRDSSGFGKT</sequence>
<proteinExistence type="predicted"/>
<evidence type="ECO:0000256" key="4">
    <source>
        <dbReference type="ARBA" id="ARBA00022786"/>
    </source>
</evidence>
<name>A0A8T0ARY6_SILME</name>
<comment type="caution">
    <text evidence="8">The sequence shown here is derived from an EMBL/GenBank/DDBJ whole genome shotgun (WGS) entry which is preliminary data.</text>
</comment>
<evidence type="ECO:0000256" key="6">
    <source>
        <dbReference type="SAM" id="MobiDB-lite"/>
    </source>
</evidence>
<keyword evidence="4 5" id="KW-0833">Ubl conjugation pathway</keyword>
<feature type="active site" description="Glycyl thioester intermediate" evidence="5">
    <location>
        <position position="590"/>
    </location>
</feature>
<dbReference type="PANTHER" id="PTHR45700">
    <property type="entry name" value="UBIQUITIN-PROTEIN LIGASE E3C"/>
    <property type="match status" value="1"/>
</dbReference>
<dbReference type="InterPro" id="IPR035983">
    <property type="entry name" value="Hect_E3_ubiquitin_ligase"/>
</dbReference>
<accession>A0A8T0ARY6</accession>
<dbReference type="EC" id="2.3.2.26" evidence="2"/>
<dbReference type="Proteomes" id="UP000606274">
    <property type="component" value="Unassembled WGS sequence"/>
</dbReference>
<feature type="region of interest" description="Disordered" evidence="6">
    <location>
        <begin position="204"/>
        <end position="247"/>
    </location>
</feature>
<dbReference type="InterPro" id="IPR000569">
    <property type="entry name" value="HECT_dom"/>
</dbReference>
<dbReference type="Gene3D" id="3.90.1750.10">
    <property type="entry name" value="Hect, E3 ligase catalytic domains"/>
    <property type="match status" value="1"/>
</dbReference>